<evidence type="ECO:0000256" key="8">
    <source>
        <dbReference type="ARBA" id="ARBA00023235"/>
    </source>
</evidence>
<keyword evidence="17" id="KW-1185">Reference proteome</keyword>
<evidence type="ECO:0000256" key="13">
    <source>
        <dbReference type="PROSITE-ProRule" id="PRU00277"/>
    </source>
</evidence>
<dbReference type="GO" id="GO:0003755">
    <property type="term" value="F:peptidyl-prolyl cis-trans isomerase activity"/>
    <property type="evidence" value="ECO:0007669"/>
    <property type="project" value="UniProtKB-UniRule"/>
</dbReference>
<evidence type="ECO:0000256" key="11">
    <source>
        <dbReference type="ARBA" id="ARBA00029986"/>
    </source>
</evidence>
<comment type="domain">
    <text evidence="12">Consists of 3 domains; the N-terminus binds the ribosome, the middle domain has PPIase activity, while the C-terminus has intrinsic chaperone activity on its own.</text>
</comment>
<evidence type="ECO:0000256" key="12">
    <source>
        <dbReference type="HAMAP-Rule" id="MF_00303"/>
    </source>
</evidence>
<dbReference type="EC" id="5.2.1.8" evidence="3 12"/>
<dbReference type="GO" id="GO:0005737">
    <property type="term" value="C:cytoplasm"/>
    <property type="evidence" value="ECO:0007669"/>
    <property type="project" value="UniProtKB-SubCell"/>
</dbReference>
<feature type="domain" description="PPIase FKBP-type" evidence="15">
    <location>
        <begin position="163"/>
        <end position="248"/>
    </location>
</feature>
<evidence type="ECO:0000256" key="2">
    <source>
        <dbReference type="ARBA" id="ARBA00005464"/>
    </source>
</evidence>
<dbReference type="Pfam" id="PF05698">
    <property type="entry name" value="Trigger_C"/>
    <property type="match status" value="1"/>
</dbReference>
<dbReference type="SUPFAM" id="SSF54534">
    <property type="entry name" value="FKBP-like"/>
    <property type="match status" value="1"/>
</dbReference>
<dbReference type="GO" id="GO:0044183">
    <property type="term" value="F:protein folding chaperone"/>
    <property type="evidence" value="ECO:0007669"/>
    <property type="project" value="TreeGrafter"/>
</dbReference>
<dbReference type="FunFam" id="3.10.50.40:FF:000001">
    <property type="entry name" value="Trigger factor"/>
    <property type="match status" value="1"/>
</dbReference>
<evidence type="ECO:0000313" key="17">
    <source>
        <dbReference type="Proteomes" id="UP000184148"/>
    </source>
</evidence>
<comment type="function">
    <text evidence="10 12">Involved in protein export. Acts as a chaperone by maintaining the newly synthesized protein in an open conformation. Functions as a peptidyl-prolyl cis-trans isomerase.</text>
</comment>
<dbReference type="Gene3D" id="1.10.3120.10">
    <property type="entry name" value="Trigger factor, C-terminal domain"/>
    <property type="match status" value="1"/>
</dbReference>
<dbReference type="Pfam" id="PF05697">
    <property type="entry name" value="Trigger_N"/>
    <property type="match status" value="1"/>
</dbReference>
<evidence type="ECO:0000256" key="4">
    <source>
        <dbReference type="ARBA" id="ARBA00016902"/>
    </source>
</evidence>
<dbReference type="HAMAP" id="MF_00303">
    <property type="entry name" value="Trigger_factor_Tig"/>
    <property type="match status" value="1"/>
</dbReference>
<evidence type="ECO:0000256" key="5">
    <source>
        <dbReference type="ARBA" id="ARBA00022618"/>
    </source>
</evidence>
<dbReference type="GO" id="GO:0051301">
    <property type="term" value="P:cell division"/>
    <property type="evidence" value="ECO:0007669"/>
    <property type="project" value="UniProtKB-KW"/>
</dbReference>
<dbReference type="PROSITE" id="PS50059">
    <property type="entry name" value="FKBP_PPIASE"/>
    <property type="match status" value="1"/>
</dbReference>
<evidence type="ECO:0000256" key="6">
    <source>
        <dbReference type="ARBA" id="ARBA00023110"/>
    </source>
</evidence>
<comment type="subcellular location">
    <subcellularLocation>
        <location evidence="12">Cytoplasm</location>
    </subcellularLocation>
    <text evidence="12">About half TF is bound to the ribosome near the polypeptide exit tunnel while the other half is free in the cytoplasm.</text>
</comment>
<keyword evidence="7 12" id="KW-0143">Chaperone</keyword>
<sequence length="435" mass="48659">MKATAERIEKNTVLLEIEVETEKVDQAMNQAYRKIVKQVNIPGFRKGKAPRSLVERYVGKETLFGEAAEIIVPEAYMQALKETQTEPIDQPKIDIVQGEPGKPLIFKATVEVKPEVTLGEYKGLEVKRPATDVSDEDVQAELERLQNRHAKLVTIEEGEVQKDDVAIIDFTGYVDGEAFEGGNAENYSLTIGSGAFIPGFEDQLIGVKVGEEKDVNVTFPQEYHAENLAGKPATFKVTVKEIKRKELAPLDDEFAKDVSEFDTLEELKSDIRNKLKEAAETRAKSAVENGVVEAVAANASVEIPEIMVDQKVDEMLNNVGHRLAQQGINLDQYFKYTNTSIDDMRQRMRPDAEKTVKNELVLDAIARAENIQASEEEINEEIQKIATYVKQDAEIVRKTLELQGELGHISQDIARRKVISFLVENANIVEDTTRA</sequence>
<evidence type="ECO:0000256" key="9">
    <source>
        <dbReference type="ARBA" id="ARBA00023306"/>
    </source>
</evidence>
<dbReference type="PANTHER" id="PTHR30560">
    <property type="entry name" value="TRIGGER FACTOR CHAPERONE AND PEPTIDYL-PROLYL CIS/TRANS ISOMERASE"/>
    <property type="match status" value="1"/>
</dbReference>
<dbReference type="SUPFAM" id="SSF109998">
    <property type="entry name" value="Triger factor/SurA peptide-binding domain-like"/>
    <property type="match status" value="1"/>
</dbReference>
<keyword evidence="12" id="KW-0963">Cytoplasm</keyword>
<dbReference type="Gene3D" id="3.30.70.1050">
    <property type="entry name" value="Trigger factor ribosome-binding domain"/>
    <property type="match status" value="1"/>
</dbReference>
<protein>
    <recommendedName>
        <fullName evidence="4 12">Trigger factor</fullName>
        <shortName evidence="12">TF</shortName>
        <ecNumber evidence="3 12">5.2.1.8</ecNumber>
    </recommendedName>
    <alternativeName>
        <fullName evidence="11 12">PPIase</fullName>
    </alternativeName>
</protein>
<dbReference type="InterPro" id="IPR008881">
    <property type="entry name" value="Trigger_fac_ribosome-bd_bac"/>
</dbReference>
<evidence type="ECO:0000256" key="1">
    <source>
        <dbReference type="ARBA" id="ARBA00000971"/>
    </source>
</evidence>
<dbReference type="EMBL" id="FQUY01000002">
    <property type="protein sequence ID" value="SHE52355.1"/>
    <property type="molecule type" value="Genomic_DNA"/>
</dbReference>
<dbReference type="NCBIfam" id="TIGR00115">
    <property type="entry name" value="tig"/>
    <property type="match status" value="1"/>
</dbReference>
<dbReference type="OrthoDB" id="9767721at2"/>
<gene>
    <name evidence="12" type="primary">tig</name>
    <name evidence="16" type="ORF">SAMN02745133_00603</name>
</gene>
<evidence type="ECO:0000256" key="7">
    <source>
        <dbReference type="ARBA" id="ARBA00023186"/>
    </source>
</evidence>
<dbReference type="PIRSF" id="PIRSF003095">
    <property type="entry name" value="Trigger_factor"/>
    <property type="match status" value="1"/>
</dbReference>
<evidence type="ECO:0000256" key="10">
    <source>
        <dbReference type="ARBA" id="ARBA00024849"/>
    </source>
</evidence>
<dbReference type="Proteomes" id="UP000184148">
    <property type="component" value="Unassembled WGS sequence"/>
</dbReference>
<dbReference type="InterPro" id="IPR037041">
    <property type="entry name" value="Trigger_fac_C_sf"/>
</dbReference>
<dbReference type="AlphaFoldDB" id="A0A1M4U6P2"/>
<keyword evidence="6 12" id="KW-0697">Rotamase</keyword>
<dbReference type="InterPro" id="IPR005215">
    <property type="entry name" value="Trig_fac"/>
</dbReference>
<dbReference type="GO" id="GO:0015031">
    <property type="term" value="P:protein transport"/>
    <property type="evidence" value="ECO:0007669"/>
    <property type="project" value="UniProtKB-UniRule"/>
</dbReference>
<evidence type="ECO:0000256" key="14">
    <source>
        <dbReference type="RuleBase" id="RU003914"/>
    </source>
</evidence>
<dbReference type="InterPro" id="IPR046357">
    <property type="entry name" value="PPIase_dom_sf"/>
</dbReference>
<comment type="catalytic activity">
    <reaction evidence="1 12 13">
        <text>[protein]-peptidylproline (omega=180) = [protein]-peptidylproline (omega=0)</text>
        <dbReference type="Rhea" id="RHEA:16237"/>
        <dbReference type="Rhea" id="RHEA-COMP:10747"/>
        <dbReference type="Rhea" id="RHEA-COMP:10748"/>
        <dbReference type="ChEBI" id="CHEBI:83833"/>
        <dbReference type="ChEBI" id="CHEBI:83834"/>
        <dbReference type="EC" id="5.2.1.8"/>
    </reaction>
</comment>
<dbReference type="STRING" id="1121429.SAMN02745133_00603"/>
<keyword evidence="9 12" id="KW-0131">Cell cycle</keyword>
<dbReference type="Gene3D" id="3.10.50.40">
    <property type="match status" value="1"/>
</dbReference>
<evidence type="ECO:0000256" key="3">
    <source>
        <dbReference type="ARBA" id="ARBA00013194"/>
    </source>
</evidence>
<dbReference type="PANTHER" id="PTHR30560:SF3">
    <property type="entry name" value="TRIGGER FACTOR-LIKE PROTEIN TIG, CHLOROPLASTIC"/>
    <property type="match status" value="1"/>
</dbReference>
<dbReference type="GO" id="GO:0043335">
    <property type="term" value="P:protein unfolding"/>
    <property type="evidence" value="ECO:0007669"/>
    <property type="project" value="TreeGrafter"/>
</dbReference>
<organism evidence="16 17">
    <name type="scientific">Desulforamulus putei DSM 12395</name>
    <dbReference type="NCBI Taxonomy" id="1121429"/>
    <lineage>
        <taxon>Bacteria</taxon>
        <taxon>Bacillati</taxon>
        <taxon>Bacillota</taxon>
        <taxon>Clostridia</taxon>
        <taxon>Eubacteriales</taxon>
        <taxon>Peptococcaceae</taxon>
        <taxon>Desulforamulus</taxon>
    </lineage>
</organism>
<keyword evidence="5 12" id="KW-0132">Cell division</keyword>
<proteinExistence type="inferred from homology"/>
<dbReference type="InterPro" id="IPR036611">
    <property type="entry name" value="Trigger_fac_ribosome-bd_sf"/>
</dbReference>
<evidence type="ECO:0000313" key="16">
    <source>
        <dbReference type="EMBL" id="SHE52355.1"/>
    </source>
</evidence>
<dbReference type="InterPro" id="IPR001179">
    <property type="entry name" value="PPIase_FKBP_dom"/>
</dbReference>
<reference evidence="17" key="1">
    <citation type="submission" date="2016-11" db="EMBL/GenBank/DDBJ databases">
        <authorList>
            <person name="Varghese N."/>
            <person name="Submissions S."/>
        </authorList>
    </citation>
    <scope>NUCLEOTIDE SEQUENCE [LARGE SCALE GENOMIC DNA]</scope>
    <source>
        <strain evidence="17">DSM 12395</strain>
    </source>
</reference>
<dbReference type="GO" id="GO:0051083">
    <property type="term" value="P:'de novo' cotranslational protein folding"/>
    <property type="evidence" value="ECO:0007669"/>
    <property type="project" value="TreeGrafter"/>
</dbReference>
<dbReference type="GO" id="GO:0043022">
    <property type="term" value="F:ribosome binding"/>
    <property type="evidence" value="ECO:0007669"/>
    <property type="project" value="TreeGrafter"/>
</dbReference>
<dbReference type="InterPro" id="IPR008880">
    <property type="entry name" value="Trigger_fac_C"/>
</dbReference>
<name>A0A1M4U6P2_9FIRM</name>
<comment type="similarity">
    <text evidence="2 12 14">Belongs to the FKBP-type PPIase family. Tig subfamily.</text>
</comment>
<dbReference type="RefSeq" id="WP_073235483.1">
    <property type="nucleotide sequence ID" value="NZ_FQUY01000002.1"/>
</dbReference>
<dbReference type="SUPFAM" id="SSF102735">
    <property type="entry name" value="Trigger factor ribosome-binding domain"/>
    <property type="match status" value="1"/>
</dbReference>
<keyword evidence="8 12" id="KW-0413">Isomerase</keyword>
<accession>A0A1M4U6P2</accession>
<dbReference type="InterPro" id="IPR027304">
    <property type="entry name" value="Trigger_fact/SurA_dom_sf"/>
</dbReference>
<dbReference type="Pfam" id="PF00254">
    <property type="entry name" value="FKBP_C"/>
    <property type="match status" value="1"/>
</dbReference>
<evidence type="ECO:0000259" key="15">
    <source>
        <dbReference type="PROSITE" id="PS50059"/>
    </source>
</evidence>